<organism evidence="1">
    <name type="scientific">Anguilla anguilla</name>
    <name type="common">European freshwater eel</name>
    <name type="synonym">Muraena anguilla</name>
    <dbReference type="NCBI Taxonomy" id="7936"/>
    <lineage>
        <taxon>Eukaryota</taxon>
        <taxon>Metazoa</taxon>
        <taxon>Chordata</taxon>
        <taxon>Craniata</taxon>
        <taxon>Vertebrata</taxon>
        <taxon>Euteleostomi</taxon>
        <taxon>Actinopterygii</taxon>
        <taxon>Neopterygii</taxon>
        <taxon>Teleostei</taxon>
        <taxon>Anguilliformes</taxon>
        <taxon>Anguillidae</taxon>
        <taxon>Anguilla</taxon>
    </lineage>
</organism>
<name>A0A0E9Q6T3_ANGAN</name>
<sequence length="67" mass="7881">MINTIYLQWPTFSTKHCVMYRESFNGKEMPRETNSIPGPLNSCLKKATPVIYSYSLFNCWSYIKTHI</sequence>
<protein>
    <submittedName>
        <fullName evidence="1">Uncharacterized protein</fullName>
    </submittedName>
</protein>
<reference evidence="1" key="2">
    <citation type="journal article" date="2015" name="Fish Shellfish Immunol.">
        <title>Early steps in the European eel (Anguilla anguilla)-Vibrio vulnificus interaction in the gills: Role of the RtxA13 toxin.</title>
        <authorList>
            <person name="Callol A."/>
            <person name="Pajuelo D."/>
            <person name="Ebbesson L."/>
            <person name="Teles M."/>
            <person name="MacKenzie S."/>
            <person name="Amaro C."/>
        </authorList>
    </citation>
    <scope>NUCLEOTIDE SEQUENCE</scope>
</reference>
<reference evidence="1" key="1">
    <citation type="submission" date="2014-11" db="EMBL/GenBank/DDBJ databases">
        <authorList>
            <person name="Amaro Gonzalez C."/>
        </authorList>
    </citation>
    <scope>NUCLEOTIDE SEQUENCE</scope>
</reference>
<dbReference type="AlphaFoldDB" id="A0A0E9Q6T3"/>
<proteinExistence type="predicted"/>
<evidence type="ECO:0000313" key="1">
    <source>
        <dbReference type="EMBL" id="JAH12454.1"/>
    </source>
</evidence>
<dbReference type="EMBL" id="GBXM01096123">
    <property type="protein sequence ID" value="JAH12454.1"/>
    <property type="molecule type" value="Transcribed_RNA"/>
</dbReference>
<accession>A0A0E9Q6T3</accession>